<dbReference type="PANTHER" id="PTHR43591">
    <property type="entry name" value="METHYLTRANSFERASE"/>
    <property type="match status" value="1"/>
</dbReference>
<feature type="non-terminal residue" evidence="3">
    <location>
        <position position="1"/>
    </location>
</feature>
<evidence type="ECO:0000313" key="4">
    <source>
        <dbReference type="Proteomes" id="UP000076584"/>
    </source>
</evidence>
<dbReference type="SUPFAM" id="SSF53335">
    <property type="entry name" value="S-adenosyl-L-methionine-dependent methyltransferases"/>
    <property type="match status" value="1"/>
</dbReference>
<dbReference type="STRING" id="1573173.A0A167CUX8"/>
<sequence>LEIQQKVHDSHFGYPESYSQVPIQAPFPFWKCPIPRCLFVSNPPYPRDLVRVAAKAIHAILQGAHVPTDATTNRSGNSLLTTGICLRSPPLFLKASIPQVELIAQTPNATYVLFRVSLPCSRAARTGTMASRIPPFGTGAGAAHPPQTIHQPHGSAFTAAAADPTAFIPFAPAPDDDSPMIPEEEDDDDNDGYPHSDDGYASASDADVAGDGTYSLTPSITDYVYQDGRSFHRFREGRYHFPNDAPEQRRELMKHDTMMLLRGVQLHYAPLQNPQRVLDVGTGVGVWAEEMGDRYPGAAVVGLDLSPIQFLMQPPNVTFIIDDAEDEWNDPPNTLDFVRLGNMAPSIRDWPKLFRSAYTVHRSLKPGGWIELHEFRWVYGCDDGTMPADYAPARMVDHLAEALRLADTDMNAAERNPERLRDAGFVDVRHTVKKVPVGPWPRDDVKKFIGLLTHDVIYDGLEAITLRPFVNILKWSHGEVASFLDEVRRDLKNPSVHAYVYFHVLIGQKPFHQ</sequence>
<feature type="compositionally biased region" description="Acidic residues" evidence="2">
    <location>
        <begin position="174"/>
        <end position="191"/>
    </location>
</feature>
<dbReference type="PANTHER" id="PTHR43591:SF24">
    <property type="entry name" value="2-METHOXY-6-POLYPRENYL-1,4-BENZOQUINOL METHYLASE, MITOCHONDRIAL"/>
    <property type="match status" value="1"/>
</dbReference>
<dbReference type="InterPro" id="IPR029063">
    <property type="entry name" value="SAM-dependent_MTases_sf"/>
</dbReference>
<keyword evidence="3" id="KW-0489">Methyltransferase</keyword>
<dbReference type="Pfam" id="PF13489">
    <property type="entry name" value="Methyltransf_23"/>
    <property type="match status" value="1"/>
</dbReference>
<dbReference type="AlphaFoldDB" id="A0A167CUX8"/>
<gene>
    <name evidence="3" type="ORF">CI238_08107</name>
</gene>
<accession>A0A167CUX8</accession>
<dbReference type="GO" id="GO:0008168">
    <property type="term" value="F:methyltransferase activity"/>
    <property type="evidence" value="ECO:0007669"/>
    <property type="project" value="UniProtKB-KW"/>
</dbReference>
<comment type="similarity">
    <text evidence="1">Belongs to the methyltransferase superfamily. LaeA methyltransferase family.</text>
</comment>
<evidence type="ECO:0000256" key="1">
    <source>
        <dbReference type="ARBA" id="ARBA00038158"/>
    </source>
</evidence>
<evidence type="ECO:0000256" key="2">
    <source>
        <dbReference type="SAM" id="MobiDB-lite"/>
    </source>
</evidence>
<name>A0A167CUX8_COLIC</name>
<evidence type="ECO:0000313" key="3">
    <source>
        <dbReference type="EMBL" id="KZL83057.1"/>
    </source>
</evidence>
<dbReference type="GO" id="GO:0032259">
    <property type="term" value="P:methylation"/>
    <property type="evidence" value="ECO:0007669"/>
    <property type="project" value="UniProtKB-KW"/>
</dbReference>
<dbReference type="CDD" id="cd02440">
    <property type="entry name" value="AdoMet_MTases"/>
    <property type="match status" value="1"/>
</dbReference>
<dbReference type="Gene3D" id="3.40.50.150">
    <property type="entry name" value="Vaccinia Virus protein VP39"/>
    <property type="match status" value="1"/>
</dbReference>
<feature type="region of interest" description="Disordered" evidence="2">
    <location>
        <begin position="168"/>
        <end position="207"/>
    </location>
</feature>
<protein>
    <submittedName>
        <fullName evidence="3">Methyltransferase domain-containing protein</fullName>
    </submittedName>
</protein>
<comment type="caution">
    <text evidence="3">The sequence shown here is derived from an EMBL/GenBank/DDBJ whole genome shotgun (WGS) entry which is preliminary data.</text>
</comment>
<dbReference type="EMBL" id="LFIW01001230">
    <property type="protein sequence ID" value="KZL83057.1"/>
    <property type="molecule type" value="Genomic_DNA"/>
</dbReference>
<proteinExistence type="inferred from homology"/>
<dbReference type="Proteomes" id="UP000076584">
    <property type="component" value="Unassembled WGS sequence"/>
</dbReference>
<keyword evidence="4" id="KW-1185">Reference proteome</keyword>
<reference evidence="3 4" key="1">
    <citation type="submission" date="2015-06" db="EMBL/GenBank/DDBJ databases">
        <title>Survival trade-offs in plant roots during colonization by closely related pathogenic and mutualistic fungi.</title>
        <authorList>
            <person name="Hacquard S."/>
            <person name="Kracher B."/>
            <person name="Hiruma K."/>
            <person name="Weinman A."/>
            <person name="Muench P."/>
            <person name="Garrido Oter R."/>
            <person name="Ver Loren van Themaat E."/>
            <person name="Dallerey J.-F."/>
            <person name="Damm U."/>
            <person name="Henrissat B."/>
            <person name="Lespinet O."/>
            <person name="Thon M."/>
            <person name="Kemen E."/>
            <person name="McHardy A.C."/>
            <person name="Schulze-Lefert P."/>
            <person name="O'Connell R.J."/>
        </authorList>
    </citation>
    <scope>NUCLEOTIDE SEQUENCE [LARGE SCALE GENOMIC DNA]</scope>
    <source>
        <strain evidence="3 4">MAFF 238704</strain>
    </source>
</reference>
<organism evidence="3 4">
    <name type="scientific">Colletotrichum incanum</name>
    <name type="common">Soybean anthracnose fungus</name>
    <dbReference type="NCBI Taxonomy" id="1573173"/>
    <lineage>
        <taxon>Eukaryota</taxon>
        <taxon>Fungi</taxon>
        <taxon>Dikarya</taxon>
        <taxon>Ascomycota</taxon>
        <taxon>Pezizomycotina</taxon>
        <taxon>Sordariomycetes</taxon>
        <taxon>Hypocreomycetidae</taxon>
        <taxon>Glomerellales</taxon>
        <taxon>Glomerellaceae</taxon>
        <taxon>Colletotrichum</taxon>
        <taxon>Colletotrichum spaethianum species complex</taxon>
    </lineage>
</organism>
<keyword evidence="3" id="KW-0808">Transferase</keyword>